<dbReference type="SUPFAM" id="SSF69318">
    <property type="entry name" value="Integrin alpha N-terminal domain"/>
    <property type="match status" value="1"/>
</dbReference>
<sequence length="144" mass="16442">MRYVNVIAWDSSERGAVDTVHFQFYADAVLYREETIRDAGTDLLPLRKFAQAFLKLGWHKADAAERYLHILASNLTGDGTPESVWMYFREGAITVYKAVARDLDNDGILELILSSDVNNDGRADRKDRGLVRLLAKEFLKFGWK</sequence>
<dbReference type="EMBL" id="CP012830">
    <property type="protein sequence ID" value="ALI01074.1"/>
    <property type="molecule type" value="Genomic_DNA"/>
</dbReference>
<evidence type="ECO:0000313" key="2">
    <source>
        <dbReference type="Proteomes" id="UP000066487"/>
    </source>
</evidence>
<evidence type="ECO:0000313" key="1">
    <source>
        <dbReference type="EMBL" id="ALI01074.1"/>
    </source>
</evidence>
<dbReference type="OrthoDB" id="6994311at2"/>
<accession>A0A0N9VSE8</accession>
<reference evidence="2" key="1">
    <citation type="submission" date="2015-09" db="EMBL/GenBank/DDBJ databases">
        <title>Whole genome sequence of Pseudomonas fluorescens FW300-N2E3.</title>
        <authorList>
            <person name="Ray J."/>
            <person name="Melnyk R."/>
            <person name="Deutschbauer A."/>
        </authorList>
    </citation>
    <scope>NUCLEOTIDE SEQUENCE [LARGE SCALE GENOMIC DNA]</scope>
    <source>
        <strain evidence="2">FW300-N2E3</strain>
    </source>
</reference>
<gene>
    <name evidence="1" type="ORF">AO353_08385</name>
</gene>
<proteinExistence type="predicted"/>
<reference evidence="1 2" key="2">
    <citation type="journal article" date="2018" name="Nature">
        <title>Mutant phenotypes for thousands of bacterial genes of unknown function.</title>
        <authorList>
            <person name="Price M.N."/>
            <person name="Wetmore K.M."/>
            <person name="Waters R.J."/>
            <person name="Callaghan M."/>
            <person name="Ray J."/>
            <person name="Liu H."/>
            <person name="Kuehl J.V."/>
            <person name="Melnyk R.A."/>
            <person name="Lamson J.S."/>
            <person name="Suh Y."/>
            <person name="Carlson H.K."/>
            <person name="Esquivel Z."/>
            <person name="Sadeeshkumar H."/>
            <person name="Chakraborty R."/>
            <person name="Zane G.M."/>
            <person name="Rubin B.E."/>
            <person name="Wall J.D."/>
            <person name="Visel A."/>
            <person name="Bristow J."/>
            <person name="Blow M.J."/>
            <person name="Arkin A.P."/>
            <person name="Deutschbauer A.M."/>
        </authorList>
    </citation>
    <scope>NUCLEOTIDE SEQUENCE [LARGE SCALE GENOMIC DNA]</scope>
    <source>
        <strain evidence="1 2">FW300-N2E3</strain>
    </source>
</reference>
<dbReference type="Proteomes" id="UP000066487">
    <property type="component" value="Chromosome"/>
</dbReference>
<name>A0A0N9VSE8_PSEFL</name>
<dbReference type="AlphaFoldDB" id="A0A0N9VSE8"/>
<dbReference type="InterPro" id="IPR028994">
    <property type="entry name" value="Integrin_alpha_N"/>
</dbReference>
<protein>
    <submittedName>
        <fullName evidence="1">Uncharacterized protein</fullName>
    </submittedName>
</protein>
<dbReference type="RefSeq" id="WP_054594499.1">
    <property type="nucleotide sequence ID" value="NZ_CP012830.1"/>
</dbReference>
<organism evidence="1 2">
    <name type="scientific">Pseudomonas fluorescens</name>
    <dbReference type="NCBI Taxonomy" id="294"/>
    <lineage>
        <taxon>Bacteria</taxon>
        <taxon>Pseudomonadati</taxon>
        <taxon>Pseudomonadota</taxon>
        <taxon>Gammaproteobacteria</taxon>
        <taxon>Pseudomonadales</taxon>
        <taxon>Pseudomonadaceae</taxon>
        <taxon>Pseudomonas</taxon>
    </lineage>
</organism>